<accession>X0ZHW6</accession>
<protein>
    <submittedName>
        <fullName evidence="2">Uncharacterized protein</fullName>
    </submittedName>
</protein>
<proteinExistence type="predicted"/>
<organism evidence="2">
    <name type="scientific">marine sediment metagenome</name>
    <dbReference type="NCBI Taxonomy" id="412755"/>
    <lineage>
        <taxon>unclassified sequences</taxon>
        <taxon>metagenomes</taxon>
        <taxon>ecological metagenomes</taxon>
    </lineage>
</organism>
<evidence type="ECO:0000313" key="2">
    <source>
        <dbReference type="EMBL" id="GAG47921.1"/>
    </source>
</evidence>
<comment type="caution">
    <text evidence="2">The sequence shown here is derived from an EMBL/GenBank/DDBJ whole genome shotgun (WGS) entry which is preliminary data.</text>
</comment>
<gene>
    <name evidence="2" type="ORF">S01H1_78739</name>
</gene>
<dbReference type="AlphaFoldDB" id="X0ZHW6"/>
<reference evidence="2" key="1">
    <citation type="journal article" date="2014" name="Front. Microbiol.">
        <title>High frequency of phylogenetically diverse reductive dehalogenase-homologous genes in deep subseafloor sedimentary metagenomes.</title>
        <authorList>
            <person name="Kawai M."/>
            <person name="Futagami T."/>
            <person name="Toyoda A."/>
            <person name="Takaki Y."/>
            <person name="Nishi S."/>
            <person name="Hori S."/>
            <person name="Arai W."/>
            <person name="Tsubouchi T."/>
            <person name="Morono Y."/>
            <person name="Uchiyama I."/>
            <person name="Ito T."/>
            <person name="Fujiyama A."/>
            <person name="Inagaki F."/>
            <person name="Takami H."/>
        </authorList>
    </citation>
    <scope>NUCLEOTIDE SEQUENCE</scope>
    <source>
        <strain evidence="2">Expedition CK06-06</strain>
    </source>
</reference>
<evidence type="ECO:0000256" key="1">
    <source>
        <dbReference type="SAM" id="MobiDB-lite"/>
    </source>
</evidence>
<sequence length="94" mass="11004">MATETQYSRKQLSAIMERYTRELLHPQKFSELPLKFRYELSQFGDGLSCHLRTTQGIVMQVDELLEWFGKLSEEAQEEVLSPKNPAHTRRHNAP</sequence>
<feature type="region of interest" description="Disordered" evidence="1">
    <location>
        <begin position="75"/>
        <end position="94"/>
    </location>
</feature>
<name>X0ZHW6_9ZZZZ</name>
<dbReference type="EMBL" id="BARS01053016">
    <property type="protein sequence ID" value="GAG47921.1"/>
    <property type="molecule type" value="Genomic_DNA"/>
</dbReference>